<dbReference type="PANTHER" id="PTHR14684">
    <property type="entry name" value="THIOREDOXIN DOMAIN-CONTAINING PROTEIN 15"/>
    <property type="match status" value="1"/>
</dbReference>
<dbReference type="WBParaSite" id="nRc.2.0.1.t42746-RA">
    <property type="protein sequence ID" value="nRc.2.0.1.t42746-RA"/>
    <property type="gene ID" value="nRc.2.0.1.g42746"/>
</dbReference>
<sequence>MFLLSLFVWVAANFRQILGVETTIYNQKNHFLINVLGLDSSTFDTFIRDRESLAKEEYQSQEKDTVKIDNSNYFLCGGRLSKMPEWFKTRQADSIPAVHVVNASLFFSSSRNKPQQDETPKESGDNNIENATSSINDNYTTIVVEPVSIKETESDNWCMLVNFFGPQCPFSATLAPNYNALARAFPDLFVAAVDATQNAKLNLIFGVSGTPTILLFQNGRPAARYDRSDYELSSLIDFLVKQTDLIVEENVTVSDEDKFGPLSEVSREVGTDYYLVASWYFIAFCGLYYFLTSSLAARFLDTGGPNSGQPKIPIHYSPPNLRIKSQLCADDLKDTSVFFNLHGFYKKQIIHSSHIYNHLKRHFFGFFTTFRKPV</sequence>
<evidence type="ECO:0000259" key="4">
    <source>
        <dbReference type="PROSITE" id="PS51352"/>
    </source>
</evidence>
<dbReference type="Proteomes" id="UP000887565">
    <property type="component" value="Unplaced"/>
</dbReference>
<dbReference type="InterPro" id="IPR013766">
    <property type="entry name" value="Thioredoxin_domain"/>
</dbReference>
<evidence type="ECO:0000313" key="6">
    <source>
        <dbReference type="WBParaSite" id="nRc.2.0.1.t42746-RA"/>
    </source>
</evidence>
<keyword evidence="2" id="KW-0472">Membrane</keyword>
<dbReference type="SUPFAM" id="SSF52833">
    <property type="entry name" value="Thioredoxin-like"/>
    <property type="match status" value="1"/>
</dbReference>
<organism evidence="5 6">
    <name type="scientific">Romanomermis culicivorax</name>
    <name type="common">Nematode worm</name>
    <dbReference type="NCBI Taxonomy" id="13658"/>
    <lineage>
        <taxon>Eukaryota</taxon>
        <taxon>Metazoa</taxon>
        <taxon>Ecdysozoa</taxon>
        <taxon>Nematoda</taxon>
        <taxon>Enoplea</taxon>
        <taxon>Dorylaimia</taxon>
        <taxon>Mermithida</taxon>
        <taxon>Mermithoidea</taxon>
        <taxon>Mermithidae</taxon>
        <taxon>Romanomermis</taxon>
    </lineage>
</organism>
<protein>
    <submittedName>
        <fullName evidence="6">Thioredoxin domain-containing protein</fullName>
    </submittedName>
</protein>
<keyword evidence="5" id="KW-1185">Reference proteome</keyword>
<dbReference type="Gene3D" id="3.40.30.10">
    <property type="entry name" value="Glutaredoxin"/>
    <property type="match status" value="1"/>
</dbReference>
<dbReference type="GO" id="GO:0005929">
    <property type="term" value="C:cilium"/>
    <property type="evidence" value="ECO:0007669"/>
    <property type="project" value="TreeGrafter"/>
</dbReference>
<feature type="compositionally biased region" description="Basic and acidic residues" evidence="1">
    <location>
        <begin position="114"/>
        <end position="124"/>
    </location>
</feature>
<feature type="transmembrane region" description="Helical" evidence="2">
    <location>
        <begin position="273"/>
        <end position="291"/>
    </location>
</feature>
<feature type="signal peptide" evidence="3">
    <location>
        <begin position="1"/>
        <end position="19"/>
    </location>
</feature>
<feature type="region of interest" description="Disordered" evidence="1">
    <location>
        <begin position="109"/>
        <end position="132"/>
    </location>
</feature>
<keyword evidence="2" id="KW-0812">Transmembrane</keyword>
<evidence type="ECO:0000256" key="1">
    <source>
        <dbReference type="SAM" id="MobiDB-lite"/>
    </source>
</evidence>
<keyword evidence="3" id="KW-0732">Signal</keyword>
<evidence type="ECO:0000313" key="5">
    <source>
        <dbReference type="Proteomes" id="UP000887565"/>
    </source>
</evidence>
<evidence type="ECO:0000256" key="2">
    <source>
        <dbReference type="SAM" id="Phobius"/>
    </source>
</evidence>
<reference evidence="6" key="1">
    <citation type="submission" date="2022-11" db="UniProtKB">
        <authorList>
            <consortium name="WormBaseParasite"/>
        </authorList>
    </citation>
    <scope>IDENTIFICATION</scope>
</reference>
<dbReference type="InterPro" id="IPR036249">
    <property type="entry name" value="Thioredoxin-like_sf"/>
</dbReference>
<proteinExistence type="predicted"/>
<dbReference type="InterPro" id="IPR042418">
    <property type="entry name" value="TXNDC15"/>
</dbReference>
<dbReference type="PROSITE" id="PS51352">
    <property type="entry name" value="THIOREDOXIN_2"/>
    <property type="match status" value="1"/>
</dbReference>
<accession>A0A915KUY8</accession>
<dbReference type="PANTHER" id="PTHR14684:SF2">
    <property type="entry name" value="THIOREDOXIN DOMAIN-CONTAINING PROTEIN 15"/>
    <property type="match status" value="1"/>
</dbReference>
<keyword evidence="2" id="KW-1133">Transmembrane helix</keyword>
<dbReference type="Pfam" id="PF00085">
    <property type="entry name" value="Thioredoxin"/>
    <property type="match status" value="1"/>
</dbReference>
<dbReference type="CDD" id="cd02961">
    <property type="entry name" value="PDI_a_family"/>
    <property type="match status" value="1"/>
</dbReference>
<evidence type="ECO:0000256" key="3">
    <source>
        <dbReference type="SAM" id="SignalP"/>
    </source>
</evidence>
<name>A0A915KUY8_ROMCU</name>
<dbReference type="GO" id="GO:0060271">
    <property type="term" value="P:cilium assembly"/>
    <property type="evidence" value="ECO:0007669"/>
    <property type="project" value="TreeGrafter"/>
</dbReference>
<dbReference type="AlphaFoldDB" id="A0A915KUY8"/>
<feature type="domain" description="Thioredoxin" evidence="4">
    <location>
        <begin position="109"/>
        <end position="241"/>
    </location>
</feature>
<feature type="chain" id="PRO_5036676870" evidence="3">
    <location>
        <begin position="20"/>
        <end position="374"/>
    </location>
</feature>